<evidence type="ECO:0000256" key="12">
    <source>
        <dbReference type="HAMAP-Rule" id="MF_00583"/>
    </source>
</evidence>
<gene>
    <name evidence="12" type="primary">prs</name>
    <name evidence="14" type="ORF">EI71_00393</name>
</gene>
<comment type="function">
    <text evidence="10 12">Involved in the biosynthesis of the central metabolite phospho-alpha-D-ribosyl-1-pyrophosphate (PRPP) via the transfer of pyrophosphoryl group from ATP to 1-hydroxyl of ribose-5-phosphate (Rib-5-P).</text>
</comment>
<keyword evidence="4 12" id="KW-0545">Nucleotide biosynthesis</keyword>
<evidence type="ECO:0000256" key="7">
    <source>
        <dbReference type="ARBA" id="ARBA00022840"/>
    </source>
</evidence>
<evidence type="ECO:0000256" key="1">
    <source>
        <dbReference type="ARBA" id="ARBA00004996"/>
    </source>
</evidence>
<keyword evidence="3 12" id="KW-0479">Metal-binding</keyword>
<dbReference type="GO" id="GO:0004749">
    <property type="term" value="F:ribose phosphate diphosphokinase activity"/>
    <property type="evidence" value="ECO:0007669"/>
    <property type="project" value="UniProtKB-UniRule"/>
</dbReference>
<evidence type="ECO:0000313" key="15">
    <source>
        <dbReference type="Proteomes" id="UP000266506"/>
    </source>
</evidence>
<dbReference type="SUPFAM" id="SSF53271">
    <property type="entry name" value="PRTase-like"/>
    <property type="match status" value="1"/>
</dbReference>
<dbReference type="InterPro" id="IPR005946">
    <property type="entry name" value="Rib-P_diPkinase"/>
</dbReference>
<dbReference type="InterPro" id="IPR037515">
    <property type="entry name" value="Rib-P_diPkinase_bac"/>
</dbReference>
<evidence type="ECO:0000256" key="10">
    <source>
        <dbReference type="ARBA" id="ARBA00054914"/>
    </source>
</evidence>
<feature type="domain" description="Ribose-phosphate pyrophosphokinase N-terminal" evidence="13">
    <location>
        <begin position="9"/>
        <end position="125"/>
    </location>
</feature>
<dbReference type="InterPro" id="IPR000836">
    <property type="entry name" value="PRTase_dom"/>
</dbReference>
<dbReference type="GO" id="GO:0005524">
    <property type="term" value="F:ATP binding"/>
    <property type="evidence" value="ECO:0007669"/>
    <property type="project" value="UniProtKB-KW"/>
</dbReference>
<evidence type="ECO:0000256" key="6">
    <source>
        <dbReference type="ARBA" id="ARBA00022777"/>
    </source>
</evidence>
<dbReference type="NCBIfam" id="NF002320">
    <property type="entry name" value="PRK01259.1"/>
    <property type="match status" value="1"/>
</dbReference>
<evidence type="ECO:0000256" key="5">
    <source>
        <dbReference type="ARBA" id="ARBA00022741"/>
    </source>
</evidence>
<proteinExistence type="inferred from homology"/>
<feature type="binding site" evidence="12">
    <location>
        <position position="135"/>
    </location>
    <ligand>
        <name>Mg(2+)</name>
        <dbReference type="ChEBI" id="CHEBI:18420"/>
    </ligand>
</feature>
<accession>A0A397RV60</accession>
<dbReference type="Pfam" id="PF14572">
    <property type="entry name" value="Pribosyl_synth"/>
    <property type="match status" value="1"/>
</dbReference>
<dbReference type="Gene3D" id="3.40.50.2020">
    <property type="match status" value="2"/>
</dbReference>
<dbReference type="Proteomes" id="UP000266506">
    <property type="component" value="Unassembled WGS sequence"/>
</dbReference>
<dbReference type="FunCoup" id="A0A397RV60">
    <property type="interactions" value="398"/>
</dbReference>
<evidence type="ECO:0000313" key="14">
    <source>
        <dbReference type="EMBL" id="RIA78083.1"/>
    </source>
</evidence>
<evidence type="ECO:0000256" key="8">
    <source>
        <dbReference type="ARBA" id="ARBA00022842"/>
    </source>
</evidence>
<evidence type="ECO:0000256" key="9">
    <source>
        <dbReference type="ARBA" id="ARBA00049535"/>
    </source>
</evidence>
<comment type="subunit">
    <text evidence="12">Homohexamer.</text>
</comment>
<dbReference type="PANTHER" id="PTHR10210">
    <property type="entry name" value="RIBOSE-PHOSPHATE DIPHOSPHOKINASE FAMILY MEMBER"/>
    <property type="match status" value="1"/>
</dbReference>
<comment type="similarity">
    <text evidence="11 12">Belongs to the ribose-phosphate pyrophosphokinase family. Class I subfamily.</text>
</comment>
<keyword evidence="7 12" id="KW-0067">ATP-binding</keyword>
<dbReference type="GO" id="GO:0005737">
    <property type="term" value="C:cytoplasm"/>
    <property type="evidence" value="ECO:0007669"/>
    <property type="project" value="UniProtKB-SubCell"/>
</dbReference>
<reference evidence="14 15" key="1">
    <citation type="submission" date="2018-08" db="EMBL/GenBank/DDBJ databases">
        <title>Genomic Encyclopedia of Archaeal and Bacterial Type Strains, Phase II (KMG-II): from individual species to whole genera.</title>
        <authorList>
            <person name="Goeker M."/>
        </authorList>
    </citation>
    <scope>NUCLEOTIDE SEQUENCE [LARGE SCALE GENOMIC DNA]</scope>
    <source>
        <strain evidence="14 15">ATCC 27112</strain>
    </source>
</reference>
<dbReference type="GO" id="GO:0006164">
    <property type="term" value="P:purine nucleotide biosynthetic process"/>
    <property type="evidence" value="ECO:0007669"/>
    <property type="project" value="TreeGrafter"/>
</dbReference>
<comment type="pathway">
    <text evidence="1 12">Metabolic intermediate biosynthesis; 5-phospho-alpha-D-ribose 1-diphosphate biosynthesis; 5-phospho-alpha-D-ribose 1-diphosphate from D-ribose 5-phosphate (route I): step 1/1.</text>
</comment>
<feature type="binding site" evidence="12">
    <location>
        <begin position="101"/>
        <end position="102"/>
    </location>
    <ligand>
        <name>ATP</name>
        <dbReference type="ChEBI" id="CHEBI:30616"/>
    </ligand>
</feature>
<dbReference type="GO" id="GO:0002189">
    <property type="term" value="C:ribose phosphate diphosphokinase complex"/>
    <property type="evidence" value="ECO:0007669"/>
    <property type="project" value="TreeGrafter"/>
</dbReference>
<keyword evidence="5 12" id="KW-0547">Nucleotide-binding</keyword>
<dbReference type="FunFam" id="3.40.50.2020:FF:000001">
    <property type="entry name" value="Ribose-phosphate pyrophosphokinase"/>
    <property type="match status" value="1"/>
</dbReference>
<comment type="subcellular location">
    <subcellularLocation>
        <location evidence="12">Cytoplasm</location>
    </subcellularLocation>
</comment>
<dbReference type="GO" id="GO:0000287">
    <property type="term" value="F:magnesium ion binding"/>
    <property type="evidence" value="ECO:0007669"/>
    <property type="project" value="UniProtKB-UniRule"/>
</dbReference>
<dbReference type="InterPro" id="IPR029057">
    <property type="entry name" value="PRTase-like"/>
</dbReference>
<feature type="binding site" evidence="12">
    <location>
        <position position="199"/>
    </location>
    <ligand>
        <name>D-ribose 5-phosphate</name>
        <dbReference type="ChEBI" id="CHEBI:78346"/>
    </ligand>
</feature>
<protein>
    <recommendedName>
        <fullName evidence="12">Ribose-phosphate pyrophosphokinase</fullName>
        <shortName evidence="12">RPPK</shortName>
        <ecNumber evidence="12">2.7.6.1</ecNumber>
    </recommendedName>
    <alternativeName>
        <fullName evidence="12">5-phospho-D-ribosyl alpha-1-diphosphate synthase</fullName>
    </alternativeName>
    <alternativeName>
        <fullName evidence="12">Phosphoribosyl diphosphate synthase</fullName>
    </alternativeName>
    <alternativeName>
        <fullName evidence="12">Phosphoribosyl pyrophosphate synthase</fullName>
        <shortName evidence="12">P-Rib-PP synthase</shortName>
        <shortName evidence="12">PRPP synthase</shortName>
        <shortName evidence="12">PRPPase</shortName>
    </alternativeName>
</protein>
<dbReference type="NCBIfam" id="TIGR01251">
    <property type="entry name" value="ribP_PPkin"/>
    <property type="match status" value="1"/>
</dbReference>
<dbReference type="InterPro" id="IPR029099">
    <property type="entry name" value="Pribosyltran_N"/>
</dbReference>
<organism evidence="14 15">
    <name type="scientific">Anaeroplasma bactoclasticum</name>
    <dbReference type="NCBI Taxonomy" id="2088"/>
    <lineage>
        <taxon>Bacteria</taxon>
        <taxon>Bacillati</taxon>
        <taxon>Mycoplasmatota</taxon>
        <taxon>Mollicutes</taxon>
        <taxon>Anaeroplasmatales</taxon>
        <taxon>Anaeroplasmataceae</taxon>
        <taxon>Anaeroplasma</taxon>
    </lineage>
</organism>
<comment type="cofactor">
    <cofactor evidence="12">
        <name>Mg(2+)</name>
        <dbReference type="ChEBI" id="CHEBI:18420"/>
    </cofactor>
    <text evidence="12">Binds 2 Mg(2+) ions per subunit.</text>
</comment>
<feature type="binding site" evidence="12">
    <location>
        <begin position="42"/>
        <end position="44"/>
    </location>
    <ligand>
        <name>ATP</name>
        <dbReference type="ChEBI" id="CHEBI:30616"/>
    </ligand>
</feature>
<keyword evidence="8 12" id="KW-0460">Magnesium</keyword>
<dbReference type="AlphaFoldDB" id="A0A397RV60"/>
<keyword evidence="12" id="KW-0963">Cytoplasm</keyword>
<feature type="binding site" evidence="12">
    <location>
        <position position="223"/>
    </location>
    <ligand>
        <name>D-ribose 5-phosphate</name>
        <dbReference type="ChEBI" id="CHEBI:78346"/>
    </ligand>
</feature>
<feature type="binding site" evidence="12">
    <location>
        <position position="174"/>
    </location>
    <ligand>
        <name>Mg(2+)</name>
        <dbReference type="ChEBI" id="CHEBI:18420"/>
    </ligand>
</feature>
<name>A0A397RV60_9MOLU</name>
<dbReference type="RefSeq" id="WP_119015566.1">
    <property type="nucleotide sequence ID" value="NZ_QXEV01000003.1"/>
</dbReference>
<dbReference type="PANTHER" id="PTHR10210:SF41">
    <property type="entry name" value="RIBOSE-PHOSPHATE PYROPHOSPHOKINASE 1, CHLOROPLASTIC"/>
    <property type="match status" value="1"/>
</dbReference>
<evidence type="ECO:0000256" key="11">
    <source>
        <dbReference type="ARBA" id="ARBA00061444"/>
    </source>
</evidence>
<dbReference type="EC" id="2.7.6.1" evidence="12"/>
<dbReference type="UniPathway" id="UPA00087">
    <property type="reaction ID" value="UER00172"/>
</dbReference>
<dbReference type="OrthoDB" id="9777067at2"/>
<comment type="caution">
    <text evidence="14">The sequence shown here is derived from an EMBL/GenBank/DDBJ whole genome shotgun (WGS) entry which is preliminary data.</text>
</comment>
<keyword evidence="15" id="KW-1185">Reference proteome</keyword>
<dbReference type="EMBL" id="QXEV01000003">
    <property type="protein sequence ID" value="RIA78083.1"/>
    <property type="molecule type" value="Genomic_DNA"/>
</dbReference>
<feature type="binding site" evidence="12">
    <location>
        <begin position="227"/>
        <end position="231"/>
    </location>
    <ligand>
        <name>D-ribose 5-phosphate</name>
        <dbReference type="ChEBI" id="CHEBI:78346"/>
    </ligand>
</feature>
<evidence type="ECO:0000259" key="13">
    <source>
        <dbReference type="Pfam" id="PF13793"/>
    </source>
</evidence>
<sequence length="327" mass="35864">MSILLGKKVKVFTLSSNPELAQEICDSIGIPLSDCEVLHFADGEINVQINETVRGHHVFIIQPTSAPVNDHLMEVLIMCDALKRASAKTINLVIPYYGYSRQDRKARSRQPISAKLVADLLQVAGADRVITMDIHAAQEQGFFDIPVDNFMGLPILVNYLMDKHLKDVVVVSPDHGGATRAREFAKILEAPMAIIDKRRPEPNKMEVMNIIGDVKGKTCILVDDMVDTAGTLTVGAQALVDAGATEVYAACTHGVLSGPAIERIKNSVLKEMIITNTIKLPEEKKIDKITVLSVGQLLGHGILRILSDEPLSGLFTYTYDKSKRELL</sequence>
<dbReference type="SMART" id="SM01400">
    <property type="entry name" value="Pribosyltran_N"/>
    <property type="match status" value="1"/>
</dbReference>
<dbReference type="InParanoid" id="A0A397RV60"/>
<dbReference type="GO" id="GO:0016301">
    <property type="term" value="F:kinase activity"/>
    <property type="evidence" value="ECO:0007669"/>
    <property type="project" value="UniProtKB-KW"/>
</dbReference>
<keyword evidence="6 12" id="KW-0418">Kinase</keyword>
<evidence type="ECO:0000256" key="3">
    <source>
        <dbReference type="ARBA" id="ARBA00022723"/>
    </source>
</evidence>
<evidence type="ECO:0000256" key="2">
    <source>
        <dbReference type="ARBA" id="ARBA00022679"/>
    </source>
</evidence>
<dbReference type="NCBIfam" id="NF002618">
    <property type="entry name" value="PRK02269.1"/>
    <property type="match status" value="1"/>
</dbReference>
<keyword evidence="2 12" id="KW-0808">Transferase</keyword>
<dbReference type="Pfam" id="PF13793">
    <property type="entry name" value="Pribosyltran_N"/>
    <property type="match status" value="1"/>
</dbReference>
<dbReference type="CDD" id="cd06223">
    <property type="entry name" value="PRTases_typeI"/>
    <property type="match status" value="1"/>
</dbReference>
<evidence type="ECO:0000256" key="4">
    <source>
        <dbReference type="ARBA" id="ARBA00022727"/>
    </source>
</evidence>
<dbReference type="HAMAP" id="MF_00583_B">
    <property type="entry name" value="RibP_PPkinase_B"/>
    <property type="match status" value="1"/>
</dbReference>
<feature type="active site" evidence="12">
    <location>
        <position position="197"/>
    </location>
</feature>
<comment type="catalytic activity">
    <reaction evidence="9 12">
        <text>D-ribose 5-phosphate + ATP = 5-phospho-alpha-D-ribose 1-diphosphate + AMP + H(+)</text>
        <dbReference type="Rhea" id="RHEA:15609"/>
        <dbReference type="ChEBI" id="CHEBI:15378"/>
        <dbReference type="ChEBI" id="CHEBI:30616"/>
        <dbReference type="ChEBI" id="CHEBI:58017"/>
        <dbReference type="ChEBI" id="CHEBI:78346"/>
        <dbReference type="ChEBI" id="CHEBI:456215"/>
        <dbReference type="EC" id="2.7.6.1"/>
    </reaction>
</comment>
<dbReference type="GO" id="GO:0006015">
    <property type="term" value="P:5-phosphoribose 1-diphosphate biosynthetic process"/>
    <property type="evidence" value="ECO:0007669"/>
    <property type="project" value="UniProtKB-UniRule"/>
</dbReference>